<accession>H1YFC4</accession>
<dbReference type="RefSeq" id="WP_008506315.1">
    <property type="nucleotide sequence ID" value="NZ_CM001403.1"/>
</dbReference>
<feature type="signal peptide" evidence="1">
    <location>
        <begin position="1"/>
        <end position="21"/>
    </location>
</feature>
<protein>
    <submittedName>
        <fullName evidence="2">Uncharacterized protein</fullName>
    </submittedName>
</protein>
<keyword evidence="1" id="KW-0732">Signal</keyword>
<dbReference type="STRING" id="714943.Mucpa_2123"/>
<sequence>MTKYLLSAFLFFNAAAGLAQATADTAKNIGKSPLKALTDEQYKAYTDGVDINGLALVAQANHYPDPGKTLLLKKNLGLSAAQVTQISNINTELQRKMKEMGAFMIKNEKALDALFKSKKLDDGTLIFYTNRYGLYQGELRNAILQAYVKVQAILDATQRKKYEQLQKIEH</sequence>
<evidence type="ECO:0000313" key="3">
    <source>
        <dbReference type="Proteomes" id="UP000002774"/>
    </source>
</evidence>
<gene>
    <name evidence="2" type="ORF">Mucpa_2123</name>
</gene>
<feature type="chain" id="PRO_5003557295" evidence="1">
    <location>
        <begin position="22"/>
        <end position="170"/>
    </location>
</feature>
<dbReference type="Proteomes" id="UP000002774">
    <property type="component" value="Chromosome"/>
</dbReference>
<dbReference type="Gene3D" id="1.20.120.1490">
    <property type="match status" value="1"/>
</dbReference>
<dbReference type="HOGENOM" id="CLU_1568989_0_0_10"/>
<organism evidence="2 3">
    <name type="scientific">Mucilaginibacter paludis DSM 18603</name>
    <dbReference type="NCBI Taxonomy" id="714943"/>
    <lineage>
        <taxon>Bacteria</taxon>
        <taxon>Pseudomonadati</taxon>
        <taxon>Bacteroidota</taxon>
        <taxon>Sphingobacteriia</taxon>
        <taxon>Sphingobacteriales</taxon>
        <taxon>Sphingobacteriaceae</taxon>
        <taxon>Mucilaginibacter</taxon>
    </lineage>
</organism>
<dbReference type="AlphaFoldDB" id="H1YFC4"/>
<evidence type="ECO:0000313" key="2">
    <source>
        <dbReference type="EMBL" id="EHQ26263.1"/>
    </source>
</evidence>
<name>H1YFC4_9SPHI</name>
<dbReference type="OrthoDB" id="1524432at2"/>
<proteinExistence type="predicted"/>
<dbReference type="eggNOG" id="COG3678">
    <property type="taxonomic scope" value="Bacteria"/>
</dbReference>
<dbReference type="EMBL" id="CM001403">
    <property type="protein sequence ID" value="EHQ26263.1"/>
    <property type="molecule type" value="Genomic_DNA"/>
</dbReference>
<reference evidence="2" key="1">
    <citation type="submission" date="2011-09" db="EMBL/GenBank/DDBJ databases">
        <title>The permanent draft genome of Mucilaginibacter paludis DSM 18603.</title>
        <authorList>
            <consortium name="US DOE Joint Genome Institute (JGI-PGF)"/>
            <person name="Lucas S."/>
            <person name="Han J."/>
            <person name="Lapidus A."/>
            <person name="Bruce D."/>
            <person name="Goodwin L."/>
            <person name="Pitluck S."/>
            <person name="Peters L."/>
            <person name="Kyrpides N."/>
            <person name="Mavromatis K."/>
            <person name="Ivanova N."/>
            <person name="Mikhailova N."/>
            <person name="Held B."/>
            <person name="Detter J.C."/>
            <person name="Tapia R."/>
            <person name="Han C."/>
            <person name="Land M."/>
            <person name="Hauser L."/>
            <person name="Markowitz V."/>
            <person name="Cheng J.-F."/>
            <person name="Hugenholtz P."/>
            <person name="Woyke T."/>
            <person name="Wu D."/>
            <person name="Tindall B."/>
            <person name="Brambilla E."/>
            <person name="Klenk H.-P."/>
            <person name="Eisen J.A."/>
        </authorList>
    </citation>
    <scope>NUCLEOTIDE SEQUENCE [LARGE SCALE GENOMIC DNA]</scope>
    <source>
        <strain evidence="2">DSM 18603</strain>
    </source>
</reference>
<evidence type="ECO:0000256" key="1">
    <source>
        <dbReference type="SAM" id="SignalP"/>
    </source>
</evidence>
<keyword evidence="3" id="KW-1185">Reference proteome</keyword>